<keyword evidence="4" id="KW-0547">Nucleotide-binding</keyword>
<dbReference type="InterPro" id="IPR049730">
    <property type="entry name" value="SNF2/RAD54-like_C"/>
</dbReference>
<dbReference type="Gene3D" id="3.40.50.10810">
    <property type="entry name" value="Tandem AAA-ATPase domain"/>
    <property type="match status" value="1"/>
</dbReference>
<dbReference type="InterPro" id="IPR013083">
    <property type="entry name" value="Znf_RING/FYVE/PHD"/>
</dbReference>
<dbReference type="SMART" id="SM00487">
    <property type="entry name" value="DEXDc"/>
    <property type="match status" value="1"/>
</dbReference>
<evidence type="ECO:0000256" key="4">
    <source>
        <dbReference type="ARBA" id="ARBA00022741"/>
    </source>
</evidence>
<protein>
    <submittedName>
        <fullName evidence="13">Uncharacterized protein</fullName>
    </submittedName>
</protein>
<dbReference type="Proteomes" id="UP001590950">
    <property type="component" value="Unassembled WGS sequence"/>
</dbReference>
<dbReference type="InterPro" id="IPR011011">
    <property type="entry name" value="Znf_FYVE_PHD"/>
</dbReference>
<dbReference type="Pfam" id="PF00176">
    <property type="entry name" value="SNF2-rel_dom"/>
    <property type="match status" value="1"/>
</dbReference>
<dbReference type="InterPro" id="IPR041684">
    <property type="entry name" value="Znf-PHD-like"/>
</dbReference>
<feature type="compositionally biased region" description="Basic and acidic residues" evidence="10">
    <location>
        <begin position="1321"/>
        <end position="1334"/>
    </location>
</feature>
<dbReference type="SMART" id="SM00249">
    <property type="entry name" value="PHD"/>
    <property type="match status" value="2"/>
</dbReference>
<name>A0ABR4AHE9_9LECA</name>
<evidence type="ECO:0000256" key="8">
    <source>
        <dbReference type="ARBA" id="ARBA00022840"/>
    </source>
</evidence>
<feature type="region of interest" description="Disordered" evidence="10">
    <location>
        <begin position="1576"/>
        <end position="1596"/>
    </location>
</feature>
<dbReference type="CDD" id="cd18793">
    <property type="entry name" value="SF2_C_SNF"/>
    <property type="match status" value="1"/>
</dbReference>
<dbReference type="Pfam" id="PF18585">
    <property type="entry name" value="zf-CCCH_6"/>
    <property type="match status" value="1"/>
</dbReference>
<keyword evidence="9" id="KW-0539">Nucleus</keyword>
<feature type="region of interest" description="Disordered" evidence="10">
    <location>
        <begin position="167"/>
        <end position="326"/>
    </location>
</feature>
<dbReference type="InterPro" id="IPR040934">
    <property type="entry name" value="Znf-CCCH_6"/>
</dbReference>
<feature type="compositionally biased region" description="Polar residues" evidence="10">
    <location>
        <begin position="1587"/>
        <end position="1596"/>
    </location>
</feature>
<dbReference type="InterPro" id="IPR001650">
    <property type="entry name" value="Helicase_C-like"/>
</dbReference>
<dbReference type="InterPro" id="IPR056616">
    <property type="entry name" value="Chromo_MIT1"/>
</dbReference>
<evidence type="ECO:0000256" key="2">
    <source>
        <dbReference type="ARBA" id="ARBA00011353"/>
    </source>
</evidence>
<feature type="domain" description="Helicase ATP-binding" evidence="11">
    <location>
        <begin position="763"/>
        <end position="934"/>
    </location>
</feature>
<organism evidence="13 14">
    <name type="scientific">Stereocaulon virgatum</name>
    <dbReference type="NCBI Taxonomy" id="373712"/>
    <lineage>
        <taxon>Eukaryota</taxon>
        <taxon>Fungi</taxon>
        <taxon>Dikarya</taxon>
        <taxon>Ascomycota</taxon>
        <taxon>Pezizomycotina</taxon>
        <taxon>Lecanoromycetes</taxon>
        <taxon>OSLEUM clade</taxon>
        <taxon>Lecanoromycetidae</taxon>
        <taxon>Lecanorales</taxon>
        <taxon>Lecanorineae</taxon>
        <taxon>Stereocaulaceae</taxon>
        <taxon>Stereocaulon</taxon>
    </lineage>
</organism>
<feature type="domain" description="Helicase C-terminal" evidence="12">
    <location>
        <begin position="1069"/>
        <end position="1220"/>
    </location>
</feature>
<evidence type="ECO:0000256" key="6">
    <source>
        <dbReference type="ARBA" id="ARBA00022801"/>
    </source>
</evidence>
<dbReference type="Pfam" id="PF00271">
    <property type="entry name" value="Helicase_C"/>
    <property type="match status" value="1"/>
</dbReference>
<sequence length="1596" mass="180326">MADKDAIDAQPVHTSNSSDQTMDMGFIEERAILDIDLIEPTTTNVKPPNLTTNGKISSSPLFVSQDEDHDMSLDEGPDHLLLAKGEALRPDAVKKRGLAVVVPPVQRPWEYLVYKEPKAREIVEVYDDGEYLVQFEDEWEEVMTRDQIMRLTNGAMLVAQSSFLLSGSASETSNPESSGDELTSLNSNTFAHRQNRRRRNLTDPRTSVSGRRSGQRNLQSRFTLASTTSDSDDGDIGASRPLQAALGRPSRKLRTAAQKNINYSDMAGPNDSDDVSIQLRKRKRSSNRKSGQSEPRKLLRGLYQPHRSSDDSEAENGDGVRRSGRNARLRLHMRELGEDEIPEQAAASSVVKYVGAKEHFKKLPDHDEFRLRHQQTCDTCFEADDSEEKGVLVYCQGCALCYHQKCLGPRKAREHLVTKIGQEDFVLQCRRCINISGQKDPLAPDQGLCFSCHEPGISTSVFRDRKSNKEEQKEREENGGEDPVTDVLPQLVNSHENVLFRCLICYRACHFYHLPPRGDSTTTQGSEEQLAASRFEAYRKTWFCKDCFDAPAKVESLVAWRPVNLDNYRPGLKTDEVVEDAKEYLVKWKNLPYSEVQWMPGAWVWGVTAIAMRKSFAKRDHSNNLLKLSTEEAVPEDYLHVDIVLEAKYKDVVRQPTEKVAKARIKEVEQALVKFKGLGYEDVVWIKPPSQEETGRWNDFKAAYEDWVIGFFIRQPIQNDLKSHLAEMRKQDFEKSLVLKQQPEILTGGELMGYQLDGINWLYYQWYRQQNAILADEMGLGKTIQVIGFLAALKHVHGCWPFLIVVPNSTVPNWRREIKQWAPSLRVVTYFGTAEARKLTYKYELFHEDNKSLNCHVVVTSYDTAQDDEFRRIFRGAHWAGMVVDEGQRLKNDKNLLYAALNALKPPFKLLLTGTPLQNNARELFNLLQFLDPTINAEAMDEKYATLTKENIAELHDKLRPFFLRRTKAEVLKFLPSMAQIILPVSMSTLQKKLYKSILAKNPELIKSIIGTSKKSLGKAERTNLNNILIQLRKCLCHPFVYSRTIEERTTNPAALHRNLIEASSKLQLLDIMLPKLKERGHRVLIFSQFLDMLDIVEDFLDGLGLFYQRLDGNISSLQRQKRIDEFNASASPLFAFLLSTRAGGVGINLATADTVIILDPDFNPHQDIQALSRAHRIGQKKKVLVFQLITRASAEEKILQIGKKKMALDHVLIEQMDAEVDAGMDLESILRHGAEALFKNDKSENIRYDSASIDKLLDRSQIEDTQTDEDNTAESQFSFAKVWVNDRGMLEDGMQDISDDIHTPDPSVWDAILKEREREAAEEAEQRVQDFGRGRRKRHIVNYAKQTDGGLKSPVRNRRSGGKQKQQNSDIDTDFQAPNESEDDEFSGGDADAYDSMQELEILQKHSPQGIVGSQASQPSPNDKARDFKRAKITPPALRATSAPEDAPIACIACGDHHQTGYCPLKLAGAELCNLCGLPHYGYQRTCPHLNSVTQLQAMLEAIKQSPEAAELKTLAKKKIVGIIGELNQRKRQKEQEQLETIARQQAQLGDANTPQPSVVLDYYGANGYQYTNGIGEGRGGRENGVNTTLAPSGR</sequence>
<dbReference type="PANTHER" id="PTHR45623:SF17">
    <property type="entry name" value="CHROMODOMAIN-HELICASE-DNA-BINDING PROTEIN 3-RELATED"/>
    <property type="match status" value="1"/>
</dbReference>
<dbReference type="SUPFAM" id="SSF54160">
    <property type="entry name" value="Chromo domain-like"/>
    <property type="match status" value="1"/>
</dbReference>
<dbReference type="PROSITE" id="PS51192">
    <property type="entry name" value="HELICASE_ATP_BIND_1"/>
    <property type="match status" value="1"/>
</dbReference>
<evidence type="ECO:0000256" key="1">
    <source>
        <dbReference type="ARBA" id="ARBA00004123"/>
    </source>
</evidence>
<dbReference type="CDD" id="cd17919">
    <property type="entry name" value="DEXHc_Snf"/>
    <property type="match status" value="1"/>
</dbReference>
<feature type="compositionally biased region" description="Polar residues" evidence="10">
    <location>
        <begin position="167"/>
        <end position="192"/>
    </location>
</feature>
<dbReference type="InterPro" id="IPR000330">
    <property type="entry name" value="SNF2_N"/>
</dbReference>
<dbReference type="EMBL" id="JBEFKJ010000007">
    <property type="protein sequence ID" value="KAL2045207.1"/>
    <property type="molecule type" value="Genomic_DNA"/>
</dbReference>
<dbReference type="SMART" id="SM00490">
    <property type="entry name" value="HELICc"/>
    <property type="match status" value="1"/>
</dbReference>
<dbReference type="InterPro" id="IPR001965">
    <property type="entry name" value="Znf_PHD"/>
</dbReference>
<feature type="compositionally biased region" description="Polar residues" evidence="10">
    <location>
        <begin position="203"/>
        <end position="224"/>
    </location>
</feature>
<comment type="subcellular location">
    <subcellularLocation>
        <location evidence="1">Nucleus</location>
    </subcellularLocation>
</comment>
<evidence type="ECO:0000313" key="14">
    <source>
        <dbReference type="Proteomes" id="UP001590950"/>
    </source>
</evidence>
<dbReference type="InterPro" id="IPR038718">
    <property type="entry name" value="SNF2-like_sf"/>
</dbReference>
<dbReference type="Pfam" id="PF23615">
    <property type="entry name" value="Chromo_MIT1"/>
    <property type="match status" value="1"/>
</dbReference>
<dbReference type="Gene3D" id="3.30.40.10">
    <property type="entry name" value="Zinc/RING finger domain, C3HC4 (zinc finger)"/>
    <property type="match status" value="1"/>
</dbReference>
<reference evidence="13 14" key="1">
    <citation type="submission" date="2024-09" db="EMBL/GenBank/DDBJ databases">
        <title>Rethinking Asexuality: The Enigmatic Case of Functional Sexual Genes in Lepraria (Stereocaulaceae).</title>
        <authorList>
            <person name="Doellman M."/>
            <person name="Sun Y."/>
            <person name="Barcenas-Pena A."/>
            <person name="Lumbsch H.T."/>
            <person name="Grewe F."/>
        </authorList>
    </citation>
    <scope>NUCLEOTIDE SEQUENCE [LARGE SCALE GENOMIC DNA]</scope>
    <source>
        <strain evidence="13 14">Mercado 3170</strain>
    </source>
</reference>
<dbReference type="InterPro" id="IPR016197">
    <property type="entry name" value="Chromo-like_dom_sf"/>
</dbReference>
<dbReference type="PANTHER" id="PTHR45623">
    <property type="entry name" value="CHROMODOMAIN-HELICASE-DNA-BINDING PROTEIN 3-RELATED-RELATED"/>
    <property type="match status" value="1"/>
</dbReference>
<feature type="region of interest" description="Disordered" evidence="10">
    <location>
        <begin position="463"/>
        <end position="487"/>
    </location>
</feature>
<feature type="region of interest" description="Disordered" evidence="10">
    <location>
        <begin position="1321"/>
        <end position="1393"/>
    </location>
</feature>
<keyword evidence="3" id="KW-0479">Metal-binding</keyword>
<keyword evidence="14" id="KW-1185">Reference proteome</keyword>
<evidence type="ECO:0000256" key="10">
    <source>
        <dbReference type="SAM" id="MobiDB-lite"/>
    </source>
</evidence>
<feature type="compositionally biased region" description="Polar residues" evidence="10">
    <location>
        <begin position="12"/>
        <end position="21"/>
    </location>
</feature>
<evidence type="ECO:0000259" key="11">
    <source>
        <dbReference type="PROSITE" id="PS51192"/>
    </source>
</evidence>
<dbReference type="SUPFAM" id="SSF52540">
    <property type="entry name" value="P-loop containing nucleoside triphosphate hydrolases"/>
    <property type="match status" value="2"/>
</dbReference>
<dbReference type="InterPro" id="IPR027417">
    <property type="entry name" value="P-loop_NTPase"/>
</dbReference>
<dbReference type="PROSITE" id="PS51194">
    <property type="entry name" value="HELICASE_CTER"/>
    <property type="match status" value="1"/>
</dbReference>
<dbReference type="SUPFAM" id="SSF57903">
    <property type="entry name" value="FYVE/PHD zinc finger"/>
    <property type="match status" value="1"/>
</dbReference>
<feature type="compositionally biased region" description="Basic and acidic residues" evidence="10">
    <location>
        <begin position="463"/>
        <end position="478"/>
    </location>
</feature>
<proteinExistence type="predicted"/>
<evidence type="ECO:0000256" key="9">
    <source>
        <dbReference type="ARBA" id="ARBA00023242"/>
    </source>
</evidence>
<evidence type="ECO:0000313" key="13">
    <source>
        <dbReference type="EMBL" id="KAL2045207.1"/>
    </source>
</evidence>
<gene>
    <name evidence="13" type="ORF">N7G274_002289</name>
</gene>
<comment type="subunit">
    <text evidence="2">Component of the NuA4 histone acetyltransferase complex.</text>
</comment>
<keyword evidence="8" id="KW-0067">ATP-binding</keyword>
<evidence type="ECO:0000256" key="3">
    <source>
        <dbReference type="ARBA" id="ARBA00022723"/>
    </source>
</evidence>
<keyword evidence="5" id="KW-0863">Zinc-finger</keyword>
<keyword evidence="7" id="KW-0862">Zinc</keyword>
<comment type="caution">
    <text evidence="13">The sequence shown here is derived from an EMBL/GenBank/DDBJ whole genome shotgun (WGS) entry which is preliminary data.</text>
</comment>
<feature type="region of interest" description="Disordered" evidence="10">
    <location>
        <begin position="1"/>
        <end position="21"/>
    </location>
</feature>
<dbReference type="Gene3D" id="3.40.50.300">
    <property type="entry name" value="P-loop containing nucleotide triphosphate hydrolases"/>
    <property type="match status" value="1"/>
</dbReference>
<keyword evidence="6" id="KW-0378">Hydrolase</keyword>
<evidence type="ECO:0000256" key="7">
    <source>
        <dbReference type="ARBA" id="ARBA00022833"/>
    </source>
</evidence>
<dbReference type="Pfam" id="PF15446">
    <property type="entry name" value="zf-PHD-like"/>
    <property type="match status" value="1"/>
</dbReference>
<dbReference type="InterPro" id="IPR014001">
    <property type="entry name" value="Helicase_ATP-bd"/>
</dbReference>
<evidence type="ECO:0000259" key="12">
    <source>
        <dbReference type="PROSITE" id="PS51194"/>
    </source>
</evidence>
<dbReference type="Gene3D" id="2.40.50.40">
    <property type="match status" value="1"/>
</dbReference>
<evidence type="ECO:0000256" key="5">
    <source>
        <dbReference type="ARBA" id="ARBA00022771"/>
    </source>
</evidence>
<accession>A0ABR4AHE9</accession>